<evidence type="ECO:0000313" key="4">
    <source>
        <dbReference type="RefSeq" id="XP_030768364.1"/>
    </source>
</evidence>
<dbReference type="KEGG" id="soy:115891905"/>
<evidence type="ECO:0000259" key="2">
    <source>
        <dbReference type="Pfam" id="PF25805"/>
    </source>
</evidence>
<gene>
    <name evidence="4" type="primary">LOC115891905</name>
</gene>
<feature type="domain" description="IQ motif and ubiquitin-like" evidence="2">
    <location>
        <begin position="274"/>
        <end position="402"/>
    </location>
</feature>
<dbReference type="PANTHER" id="PTHR21074:SF0">
    <property type="entry name" value="IQ AND UBIQUITIN-LIKE DOMAIN-CONTAINING PROTEIN"/>
    <property type="match status" value="1"/>
</dbReference>
<dbReference type="GO" id="GO:0031514">
    <property type="term" value="C:motile cilium"/>
    <property type="evidence" value="ECO:0007669"/>
    <property type="project" value="TreeGrafter"/>
</dbReference>
<proteinExistence type="predicted"/>
<reference evidence="4" key="1">
    <citation type="submission" date="2025-08" db="UniProtKB">
        <authorList>
            <consortium name="RefSeq"/>
        </authorList>
    </citation>
    <scope>IDENTIFICATION</scope>
    <source>
        <tissue evidence="4">Gonads</tissue>
    </source>
</reference>
<dbReference type="GO" id="GO:0030317">
    <property type="term" value="P:flagellated sperm motility"/>
    <property type="evidence" value="ECO:0007669"/>
    <property type="project" value="TreeGrafter"/>
</dbReference>
<dbReference type="RefSeq" id="XP_030768364.1">
    <property type="nucleotide sequence ID" value="XM_030912504.1"/>
</dbReference>
<evidence type="ECO:0000313" key="3">
    <source>
        <dbReference type="Proteomes" id="UP000504635"/>
    </source>
</evidence>
<dbReference type="OrthoDB" id="10265862at2759"/>
<dbReference type="InterPro" id="IPR037695">
    <property type="entry name" value="IQUB"/>
</dbReference>
<dbReference type="InParanoid" id="A0A6J2YYS4"/>
<dbReference type="PANTHER" id="PTHR21074">
    <property type="entry name" value="IQ AND UBIQUITIN-LIKE DOMAIN-CONTAINING PROTEIN"/>
    <property type="match status" value="1"/>
</dbReference>
<dbReference type="GeneID" id="115891905"/>
<dbReference type="Pfam" id="PF25805">
    <property type="entry name" value="IQUB"/>
    <property type="match status" value="1"/>
</dbReference>
<evidence type="ECO:0000256" key="1">
    <source>
        <dbReference type="SAM" id="MobiDB-lite"/>
    </source>
</evidence>
<accession>A0A6J2YYS4</accession>
<organism evidence="3 4">
    <name type="scientific">Sitophilus oryzae</name>
    <name type="common">Rice weevil</name>
    <name type="synonym">Curculio oryzae</name>
    <dbReference type="NCBI Taxonomy" id="7048"/>
    <lineage>
        <taxon>Eukaryota</taxon>
        <taxon>Metazoa</taxon>
        <taxon>Ecdysozoa</taxon>
        <taxon>Arthropoda</taxon>
        <taxon>Hexapoda</taxon>
        <taxon>Insecta</taxon>
        <taxon>Pterygota</taxon>
        <taxon>Neoptera</taxon>
        <taxon>Endopterygota</taxon>
        <taxon>Coleoptera</taxon>
        <taxon>Polyphaga</taxon>
        <taxon>Cucujiformia</taxon>
        <taxon>Curculionidae</taxon>
        <taxon>Dryophthorinae</taxon>
        <taxon>Sitophilus</taxon>
    </lineage>
</organism>
<dbReference type="FunCoup" id="A0A6J2YYS4">
    <property type="interactions" value="15"/>
</dbReference>
<dbReference type="Proteomes" id="UP000504635">
    <property type="component" value="Unplaced"/>
</dbReference>
<protein>
    <submittedName>
        <fullName evidence="4">LOW QUALITY PROTEIN: IQ and ubiquitin-like domain-containing protein</fullName>
    </submittedName>
</protein>
<dbReference type="AlphaFoldDB" id="A0A6J2YYS4"/>
<name>A0A6J2YYS4_SITOR</name>
<sequence>MLKPDRYGILEFKLGSNDKNHKIPIENAYKDMTVPDILTIRIEKDGEVNDVVVEVENRAIEKPYIGGYKDAHTDILYHHGYTQTGPPKPKVPPELKNHRDTQTYFTRNRRTEQDYSRATQVTTKGIYLPNACDRILTPGPYETADERERRIDIEGKVRTIQRYYRAWMMRKKLKEFSDEYQKRLRIALEREEKERIEDAKRRKKDLVDKVFPVKTEDFAMLYSMVDRWKKSEIERITSIHCGPSKIAEFYLLLEKEIEIIQSIERLRTKVNKDVEKKQIIDFFKAIGSPIEWDSDYKHIHISMDTMEAQKGREYFRLYQRLCDQKATKEDRLQTYLDIKLYLNTHKCNERQEIISLIDRMCEFLARGMSESSLKVLQKRIEALILHHFKMTECNEGVTSHPNKLRIKQMTKNLIYCQMCQKMKAIEQFTINARSERIKICTACMWLDKAEEPWVDLSPYKFILRQIRNYERLHHGTSSIAFIMQDRDIQFIVTVIWHGHSALSECADVYQLRLVRWDTEQEWSPWNCILLTMEEAKAHLRLDRLNDMYEQEFRNHIFNKHALARKHFKNLSSYDKHFTEFSKGDWKLDEWSDYYSRPNKHECDIEIEENKEEEGEKSSNSNGINSEDDDECTCKKIFEKSTNSEELNE</sequence>
<feature type="region of interest" description="Disordered" evidence="1">
    <location>
        <begin position="607"/>
        <end position="629"/>
    </location>
</feature>
<keyword evidence="3" id="KW-1185">Reference proteome</keyword>
<dbReference type="GO" id="GO:0001669">
    <property type="term" value="C:acrosomal vesicle"/>
    <property type="evidence" value="ECO:0007669"/>
    <property type="project" value="TreeGrafter"/>
</dbReference>
<dbReference type="InterPro" id="IPR057887">
    <property type="entry name" value="IQUB_helical"/>
</dbReference>
<dbReference type="GO" id="GO:0060271">
    <property type="term" value="P:cilium assembly"/>
    <property type="evidence" value="ECO:0007669"/>
    <property type="project" value="TreeGrafter"/>
</dbReference>
<dbReference type="PROSITE" id="PS50096">
    <property type="entry name" value="IQ"/>
    <property type="match status" value="1"/>
</dbReference>